<gene>
    <name evidence="2" type="ORF">COO92_16250</name>
</gene>
<sequence>MKGFVAGQRSRFEHPLFRATKTRPYCRGYAWDWIVAHAIWSPDGYDDDVGGRVVKLARGQLSYSIRFMAEKWGWSRTATERFIKRLETETMIRTATGTGQLVITVCNYDKYQAEQEESGTATGTATGTAAGQQRDSSGTKNNKDNKDNTDQGHQAGSVFNPSAAFEACQKMLDDHGYDRGRFEVSAGSYEAMINLLRDGVPVHALSAAAGSVPANRAADITMPPSYIAKIFRENRDRFMAIPPPDPGMAAYGKAVAQWQADGRQGQMPRIEDYTTIRKAANDG</sequence>
<reference evidence="2 3" key="1">
    <citation type="submission" date="2017-09" db="EMBL/GenBank/DDBJ databases">
        <title>Biodiversity and function of Thalassospira species in the particle-attached aromatic-hydrocarbon-degrading consortia from the surface seawater of the China South Sea.</title>
        <authorList>
            <person name="Dong C."/>
            <person name="Lai Q."/>
            <person name="Shao Z."/>
        </authorList>
    </citation>
    <scope>NUCLEOTIDE SEQUENCE [LARGE SCALE GENOMIC DNA]</scope>
    <source>
        <strain evidence="2 3">139Z-12</strain>
    </source>
</reference>
<feature type="compositionally biased region" description="Low complexity" evidence="1">
    <location>
        <begin position="119"/>
        <end position="131"/>
    </location>
</feature>
<feature type="region of interest" description="Disordered" evidence="1">
    <location>
        <begin position="118"/>
        <end position="157"/>
    </location>
</feature>
<accession>A0A2N3L3T9</accession>
<evidence type="ECO:0000313" key="2">
    <source>
        <dbReference type="EMBL" id="PKR57492.1"/>
    </source>
</evidence>
<organism evidence="2 3">
    <name type="scientific">Thalassospira lohafexi</name>
    <dbReference type="NCBI Taxonomy" id="744227"/>
    <lineage>
        <taxon>Bacteria</taxon>
        <taxon>Pseudomonadati</taxon>
        <taxon>Pseudomonadota</taxon>
        <taxon>Alphaproteobacteria</taxon>
        <taxon>Rhodospirillales</taxon>
        <taxon>Thalassospiraceae</taxon>
        <taxon>Thalassospira</taxon>
    </lineage>
</organism>
<proteinExistence type="predicted"/>
<protein>
    <submittedName>
        <fullName evidence="2">Uncharacterized protein</fullName>
    </submittedName>
</protein>
<keyword evidence="3" id="KW-1185">Reference proteome</keyword>
<dbReference type="EMBL" id="NXGX01000006">
    <property type="protein sequence ID" value="PKR57492.1"/>
    <property type="molecule type" value="Genomic_DNA"/>
</dbReference>
<dbReference type="AlphaFoldDB" id="A0A2N3L3T9"/>
<evidence type="ECO:0000256" key="1">
    <source>
        <dbReference type="SAM" id="MobiDB-lite"/>
    </source>
</evidence>
<comment type="caution">
    <text evidence="2">The sequence shown here is derived from an EMBL/GenBank/DDBJ whole genome shotgun (WGS) entry which is preliminary data.</text>
</comment>
<dbReference type="RefSeq" id="WP_101303787.1">
    <property type="nucleotide sequence ID" value="NZ_NXGX01000006.1"/>
</dbReference>
<dbReference type="Proteomes" id="UP000233332">
    <property type="component" value="Unassembled WGS sequence"/>
</dbReference>
<evidence type="ECO:0000313" key="3">
    <source>
        <dbReference type="Proteomes" id="UP000233332"/>
    </source>
</evidence>
<name>A0A2N3L3T9_9PROT</name>
<feature type="compositionally biased region" description="Basic and acidic residues" evidence="1">
    <location>
        <begin position="141"/>
        <end position="150"/>
    </location>
</feature>